<dbReference type="NCBIfam" id="TIGR03292">
    <property type="entry name" value="PhnH_redo"/>
    <property type="match status" value="1"/>
</dbReference>
<dbReference type="OrthoDB" id="9814509at2"/>
<name>A0A6N6JLH2_9RHOB</name>
<dbReference type="GO" id="GO:0019634">
    <property type="term" value="P:organic phosphonate metabolic process"/>
    <property type="evidence" value="ECO:0007669"/>
    <property type="project" value="InterPro"/>
</dbReference>
<dbReference type="InterPro" id="IPR038058">
    <property type="entry name" value="PhnH-like_sp"/>
</dbReference>
<dbReference type="Proteomes" id="UP000436822">
    <property type="component" value="Unassembled WGS sequence"/>
</dbReference>
<comment type="caution">
    <text evidence="1">The sequence shown here is derived from an EMBL/GenBank/DDBJ whole genome shotgun (WGS) entry which is preliminary data.</text>
</comment>
<organism evidence="1 2">
    <name type="scientific">Litoreibacter roseus</name>
    <dbReference type="NCBI Taxonomy" id="2601869"/>
    <lineage>
        <taxon>Bacteria</taxon>
        <taxon>Pseudomonadati</taxon>
        <taxon>Pseudomonadota</taxon>
        <taxon>Alphaproteobacteria</taxon>
        <taxon>Rhodobacterales</taxon>
        <taxon>Roseobacteraceae</taxon>
        <taxon>Litoreibacter</taxon>
    </lineage>
</organism>
<keyword evidence="2" id="KW-1185">Reference proteome</keyword>
<dbReference type="AlphaFoldDB" id="A0A6N6JLH2"/>
<accession>A0A6N6JLH2</accession>
<gene>
    <name evidence="1" type="ORF">KIN_32020</name>
</gene>
<dbReference type="Pfam" id="PF05845">
    <property type="entry name" value="PhnH"/>
    <property type="match status" value="1"/>
</dbReference>
<dbReference type="PIRSF" id="PIRSF020680">
    <property type="entry name" value="PhnH"/>
    <property type="match status" value="1"/>
</dbReference>
<dbReference type="EMBL" id="BLJE01000003">
    <property type="protein sequence ID" value="GFE66128.1"/>
    <property type="molecule type" value="Genomic_DNA"/>
</dbReference>
<keyword evidence="1" id="KW-0456">Lyase</keyword>
<dbReference type="InterPro" id="IPR008772">
    <property type="entry name" value="Phosphonate_metab_PhnH"/>
</dbReference>
<sequence>MEPDVLEGGFCNAPIDAAYAFRAAMNAMARPGQIETVAGAQPPGPLSVSAGVVILTLCDPETPIYLAGDHNCTQVRDWITFHTGAPMTGPADAIFALGKWSDLVPLDQYRIGTPRYPDRSATVIVEMDELSNAGETLSGPGIETATNLSLPDRQRFQQNATLYPLGLDFFLTAGDRLAALPRTTKIAGVS</sequence>
<evidence type="ECO:0000313" key="1">
    <source>
        <dbReference type="EMBL" id="GFE66128.1"/>
    </source>
</evidence>
<dbReference type="GO" id="GO:0016829">
    <property type="term" value="F:lyase activity"/>
    <property type="evidence" value="ECO:0007669"/>
    <property type="project" value="UniProtKB-KW"/>
</dbReference>
<dbReference type="SUPFAM" id="SSF159709">
    <property type="entry name" value="PhnH-like"/>
    <property type="match status" value="1"/>
</dbReference>
<dbReference type="RefSeq" id="WP_159808841.1">
    <property type="nucleotide sequence ID" value="NZ_BLJE01000003.1"/>
</dbReference>
<protein>
    <submittedName>
        <fullName evidence="1">Carbon-phosphorus lyase subunit PhnH</fullName>
    </submittedName>
</protein>
<dbReference type="Gene3D" id="3.40.50.11310">
    <property type="entry name" value="Bacterial phosphonate metabolism protein PhnH"/>
    <property type="match status" value="1"/>
</dbReference>
<reference evidence="1 2" key="1">
    <citation type="submission" date="2019-12" db="EMBL/GenBank/DDBJ databases">
        <title>Litoreibacter badius sp. nov., a novel bacteriochlorophyll a-containing bacterium in the genus Litoreibacter.</title>
        <authorList>
            <person name="Kanamuro M."/>
            <person name="Takabe Y."/>
            <person name="Mori K."/>
            <person name="Takaichi S."/>
            <person name="Hanada S."/>
        </authorList>
    </citation>
    <scope>NUCLEOTIDE SEQUENCE [LARGE SCALE GENOMIC DNA]</scope>
    <source>
        <strain evidence="1 2">K6</strain>
    </source>
</reference>
<evidence type="ECO:0000313" key="2">
    <source>
        <dbReference type="Proteomes" id="UP000436822"/>
    </source>
</evidence>
<proteinExistence type="predicted"/>